<accession>D9R6D1</accession>
<dbReference type="STRING" id="610130.Closa_2799"/>
<dbReference type="InterPro" id="IPR013762">
    <property type="entry name" value="Integrase-like_cat_sf"/>
</dbReference>
<evidence type="ECO:0000313" key="6">
    <source>
        <dbReference type="Proteomes" id="UP000001662"/>
    </source>
</evidence>
<dbReference type="InterPro" id="IPR050090">
    <property type="entry name" value="Tyrosine_recombinase_XerCD"/>
</dbReference>
<dbReference type="AlphaFoldDB" id="D9R6D1"/>
<keyword evidence="6" id="KW-1185">Reference proteome</keyword>
<keyword evidence="3" id="KW-0233">DNA recombination</keyword>
<dbReference type="SUPFAM" id="SSF56349">
    <property type="entry name" value="DNA breaking-rejoining enzymes"/>
    <property type="match status" value="1"/>
</dbReference>
<dbReference type="Pfam" id="PF00589">
    <property type="entry name" value="Phage_integrase"/>
    <property type="match status" value="1"/>
</dbReference>
<keyword evidence="2" id="KW-0238">DNA-binding</keyword>
<dbReference type="GO" id="GO:0006310">
    <property type="term" value="P:DNA recombination"/>
    <property type="evidence" value="ECO:0007669"/>
    <property type="project" value="UniProtKB-KW"/>
</dbReference>
<dbReference type="InterPro" id="IPR011010">
    <property type="entry name" value="DNA_brk_join_enz"/>
</dbReference>
<evidence type="ECO:0000313" key="5">
    <source>
        <dbReference type="EMBL" id="ADL05341.1"/>
    </source>
</evidence>
<dbReference type="RefSeq" id="WP_013273425.1">
    <property type="nucleotide sequence ID" value="NC_014376.1"/>
</dbReference>
<protein>
    <submittedName>
        <fullName evidence="5">Integrase family protein</fullName>
    </submittedName>
</protein>
<gene>
    <name evidence="5" type="ordered locus">Closa_2799</name>
</gene>
<evidence type="ECO:0000256" key="2">
    <source>
        <dbReference type="ARBA" id="ARBA00023125"/>
    </source>
</evidence>
<dbReference type="GO" id="GO:0003677">
    <property type="term" value="F:DNA binding"/>
    <property type="evidence" value="ECO:0007669"/>
    <property type="project" value="UniProtKB-KW"/>
</dbReference>
<reference evidence="5" key="1">
    <citation type="submission" date="2010-07" db="EMBL/GenBank/DDBJ databases">
        <title>Complete sequence of Clostridium saccharolyticum WM1.</title>
        <authorList>
            <consortium name="US DOE Joint Genome Institute"/>
            <person name="Lucas S."/>
            <person name="Copeland A."/>
            <person name="Lapidus A."/>
            <person name="Cheng J.-F."/>
            <person name="Bruce D."/>
            <person name="Goodwin L."/>
            <person name="Pitluck S."/>
            <person name="Chertkov O."/>
            <person name="Detter J.C."/>
            <person name="Han C."/>
            <person name="Tapia R."/>
            <person name="Land M."/>
            <person name="Hauser L."/>
            <person name="Chang Y.-J."/>
            <person name="Jeffries C."/>
            <person name="Kyrpides N."/>
            <person name="Ivanova N."/>
            <person name="Mikhailova N."/>
            <person name="Mouttaki H."/>
            <person name="Lin L."/>
            <person name="Zhou J."/>
            <person name="Hemme C.L."/>
            <person name="Woyke T."/>
        </authorList>
    </citation>
    <scope>NUCLEOTIDE SEQUENCE [LARGE SCALE GENOMIC DNA]</scope>
    <source>
        <strain evidence="5">WM1</strain>
    </source>
</reference>
<name>D9R6D1_LACSW</name>
<dbReference type="EMBL" id="CP002109">
    <property type="protein sequence ID" value="ADL05341.1"/>
    <property type="molecule type" value="Genomic_DNA"/>
</dbReference>
<dbReference type="PANTHER" id="PTHR30349">
    <property type="entry name" value="PHAGE INTEGRASE-RELATED"/>
    <property type="match status" value="1"/>
</dbReference>
<dbReference type="Gene3D" id="1.10.443.10">
    <property type="entry name" value="Intergrase catalytic core"/>
    <property type="match status" value="1"/>
</dbReference>
<dbReference type="PaxDb" id="610130-Closa_2799"/>
<organism evidence="5 6">
    <name type="scientific">Lacrimispora saccharolytica (strain ATCC 35040 / DSM 2544 / NRCC 2533 / WM1)</name>
    <name type="common">Clostridium saccharolyticum</name>
    <dbReference type="NCBI Taxonomy" id="610130"/>
    <lineage>
        <taxon>Bacteria</taxon>
        <taxon>Bacillati</taxon>
        <taxon>Bacillota</taxon>
        <taxon>Clostridia</taxon>
        <taxon>Lachnospirales</taxon>
        <taxon>Lachnospiraceae</taxon>
        <taxon>Lacrimispora</taxon>
    </lineage>
</organism>
<evidence type="ECO:0000256" key="1">
    <source>
        <dbReference type="ARBA" id="ARBA00008857"/>
    </source>
</evidence>
<dbReference type="PROSITE" id="PS51898">
    <property type="entry name" value="TYR_RECOMBINASE"/>
    <property type="match status" value="1"/>
</dbReference>
<feature type="domain" description="Tyr recombinase" evidence="4">
    <location>
        <begin position="110"/>
        <end position="310"/>
    </location>
</feature>
<dbReference type="InterPro" id="IPR002104">
    <property type="entry name" value="Integrase_catalytic"/>
</dbReference>
<dbReference type="KEGG" id="csh:Closa_2799"/>
<dbReference type="PANTHER" id="PTHR30349:SF41">
    <property type="entry name" value="INTEGRASE_RECOMBINASE PROTEIN MJ0367-RELATED"/>
    <property type="match status" value="1"/>
</dbReference>
<proteinExistence type="inferred from homology"/>
<dbReference type="eggNOG" id="COG0582">
    <property type="taxonomic scope" value="Bacteria"/>
</dbReference>
<comment type="similarity">
    <text evidence="1">Belongs to the 'phage' integrase family.</text>
</comment>
<evidence type="ECO:0000259" key="4">
    <source>
        <dbReference type="PROSITE" id="PS51898"/>
    </source>
</evidence>
<evidence type="ECO:0000256" key="3">
    <source>
        <dbReference type="ARBA" id="ARBA00023172"/>
    </source>
</evidence>
<dbReference type="GO" id="GO:0015074">
    <property type="term" value="P:DNA integration"/>
    <property type="evidence" value="ECO:0007669"/>
    <property type="project" value="InterPro"/>
</dbReference>
<dbReference type="OrthoDB" id="9766545at2"/>
<dbReference type="Proteomes" id="UP000001662">
    <property type="component" value="Chromosome"/>
</dbReference>
<dbReference type="HOGENOM" id="CLU_027562_10_1_9"/>
<sequence length="327" mass="37542">MNKPIIVNSFSGPLADTIEKFIAEKRGIGLQYNGVSTYLQNFDRFSIAFRLDDQVLTREVVEAWLKQNPTQSQQTLRMKAIIIRQLGLYMKRMDMNAYIIPEIPKRDHLFSPYIFSDKEIEGILTQADTIKTLSRKTSKHLVVPVFIRLLYFCGLRFSEAQQLLVKNVDLDNGILSIYGSKFDKDRLVPMSPEITNICRAYSEVVHVHSSADAIYLPNVHNDVYEKRCFYNVYRDLLWMAGISHGGRGNGPRLHDLRHTFAVHCLRKWVEEDADITALLPYLSSYLGHKGLQETAYYLRLTADMFPQVTDLLLHELGDIIPEIGGDI</sequence>